<dbReference type="PANTHER" id="PTHR35303">
    <property type="entry name" value="OS02G0197800 PROTEIN"/>
    <property type="match status" value="1"/>
</dbReference>
<dbReference type="GO" id="GO:0046872">
    <property type="term" value="F:metal ion binding"/>
    <property type="evidence" value="ECO:0007669"/>
    <property type="project" value="UniProtKB-KW"/>
</dbReference>
<evidence type="ECO:0000259" key="3">
    <source>
        <dbReference type="Pfam" id="PF06155"/>
    </source>
</evidence>
<evidence type="ECO:0000256" key="2">
    <source>
        <dbReference type="ARBA" id="ARBA00023004"/>
    </source>
</evidence>
<dbReference type="InterPro" id="IPR010376">
    <property type="entry name" value="GBBH-like_N"/>
</dbReference>
<accession>A0A4R1F910</accession>
<keyword evidence="1" id="KW-0479">Metal-binding</keyword>
<dbReference type="OrthoDB" id="9794178at2"/>
<dbReference type="EMBL" id="SMFQ01000002">
    <property type="protein sequence ID" value="TCJ89272.1"/>
    <property type="molecule type" value="Genomic_DNA"/>
</dbReference>
<sequence length="121" mass="13859">MTPTNIALHQKSRVLELTWPDGVVQNLPCEYLRVYSPSAEVRGHGPGQEVLQLGKENVNIKEIEPIGHYAVKLGFDDNHDSGLYDWGLLRELGDNYEEYWADYLARCEEAKYVRKEPGQII</sequence>
<keyword evidence="5" id="KW-1185">Reference proteome</keyword>
<protein>
    <submittedName>
        <fullName evidence="4">DUF971 family protein</fullName>
    </submittedName>
</protein>
<keyword evidence="2" id="KW-0408">Iron</keyword>
<gene>
    <name evidence="4" type="ORF">EV695_1135</name>
</gene>
<dbReference type="PANTHER" id="PTHR35303:SF5">
    <property type="entry name" value="OS02G0197800 PROTEIN"/>
    <property type="match status" value="1"/>
</dbReference>
<dbReference type="Gene3D" id="3.30.2020.30">
    <property type="match status" value="1"/>
</dbReference>
<reference evidence="4 5" key="1">
    <citation type="submission" date="2019-03" db="EMBL/GenBank/DDBJ databases">
        <title>Genomic Encyclopedia of Type Strains, Phase IV (KMG-IV): sequencing the most valuable type-strain genomes for metagenomic binning, comparative biology and taxonomic classification.</title>
        <authorList>
            <person name="Goeker M."/>
        </authorList>
    </citation>
    <scope>NUCLEOTIDE SEQUENCE [LARGE SCALE GENOMIC DNA]</scope>
    <source>
        <strain evidence="4 5">DSM 24830</strain>
    </source>
</reference>
<evidence type="ECO:0000313" key="4">
    <source>
        <dbReference type="EMBL" id="TCJ89272.1"/>
    </source>
</evidence>
<evidence type="ECO:0000313" key="5">
    <source>
        <dbReference type="Proteomes" id="UP000294887"/>
    </source>
</evidence>
<organism evidence="4 5">
    <name type="scientific">Cocleimonas flava</name>
    <dbReference type="NCBI Taxonomy" id="634765"/>
    <lineage>
        <taxon>Bacteria</taxon>
        <taxon>Pseudomonadati</taxon>
        <taxon>Pseudomonadota</taxon>
        <taxon>Gammaproteobacteria</taxon>
        <taxon>Thiotrichales</taxon>
        <taxon>Thiotrichaceae</taxon>
        <taxon>Cocleimonas</taxon>
    </lineage>
</organism>
<dbReference type="Proteomes" id="UP000294887">
    <property type="component" value="Unassembled WGS sequence"/>
</dbReference>
<evidence type="ECO:0000256" key="1">
    <source>
        <dbReference type="ARBA" id="ARBA00022723"/>
    </source>
</evidence>
<proteinExistence type="predicted"/>
<dbReference type="RefSeq" id="WP_131904910.1">
    <property type="nucleotide sequence ID" value="NZ_BAAAFU010000008.1"/>
</dbReference>
<feature type="domain" description="Gamma-butyrobetaine hydroxylase-like N-terminal" evidence="3">
    <location>
        <begin position="6"/>
        <end position="90"/>
    </location>
</feature>
<dbReference type="InterPro" id="IPR038492">
    <property type="entry name" value="GBBH-like_N_sf"/>
</dbReference>
<comment type="caution">
    <text evidence="4">The sequence shown here is derived from an EMBL/GenBank/DDBJ whole genome shotgun (WGS) entry which is preliminary data.</text>
</comment>
<dbReference type="AlphaFoldDB" id="A0A4R1F910"/>
<name>A0A4R1F910_9GAMM</name>
<dbReference type="Pfam" id="PF06155">
    <property type="entry name" value="GBBH-like_N"/>
    <property type="match status" value="1"/>
</dbReference>